<protein>
    <recommendedName>
        <fullName evidence="1">Bacteriophage T5 Orf172 DNA-binding domain-containing protein</fullName>
    </recommendedName>
</protein>
<accession>U3B3X5</accession>
<evidence type="ECO:0000313" key="3">
    <source>
        <dbReference type="Proteomes" id="UP000016562"/>
    </source>
</evidence>
<evidence type="ECO:0000259" key="1">
    <source>
        <dbReference type="SMART" id="SM00974"/>
    </source>
</evidence>
<dbReference type="Pfam" id="PF10544">
    <property type="entry name" value="T5orf172"/>
    <property type="match status" value="1"/>
</dbReference>
<evidence type="ECO:0000313" key="2">
    <source>
        <dbReference type="EMBL" id="GAD80630.1"/>
    </source>
</evidence>
<feature type="domain" description="Bacteriophage T5 Orf172 DNA-binding" evidence="1">
    <location>
        <begin position="292"/>
        <end position="385"/>
    </location>
</feature>
<dbReference type="Proteomes" id="UP000016562">
    <property type="component" value="Unassembled WGS sequence"/>
</dbReference>
<dbReference type="EMBL" id="BATM01000038">
    <property type="protein sequence ID" value="GAD80630.1"/>
    <property type="molecule type" value="Genomic_DNA"/>
</dbReference>
<dbReference type="RefSeq" id="WP_021714333.1">
    <property type="nucleotide sequence ID" value="NZ_BATM01000038.1"/>
</dbReference>
<gene>
    <name evidence="2" type="ORF">VEZ01S_38_00190</name>
</gene>
<dbReference type="SMART" id="SM00974">
    <property type="entry name" value="T5orf172"/>
    <property type="match status" value="1"/>
</dbReference>
<dbReference type="eggNOG" id="COG0226">
    <property type="taxonomic scope" value="Bacteria"/>
</dbReference>
<organism evidence="2 3">
    <name type="scientific">Vibrio ezurae NBRC 102218</name>
    <dbReference type="NCBI Taxonomy" id="1219080"/>
    <lineage>
        <taxon>Bacteria</taxon>
        <taxon>Pseudomonadati</taxon>
        <taxon>Pseudomonadota</taxon>
        <taxon>Gammaproteobacteria</taxon>
        <taxon>Vibrionales</taxon>
        <taxon>Vibrionaceae</taxon>
        <taxon>Vibrio</taxon>
    </lineage>
</organism>
<sequence length="405" mass="46643">MDNLDFLAAIEKADKYNWISDVEFKTKAVRSTHADEFQTILDFHNEYGRAPDSNAFDVIEMKLGFLLEKLRLDNAICDELAPMDEYGLLREKFDSIDDIMNSRLFETISSSNEANNSIYEFKNVTHPEVIRERKKATQIGQTTACHNFEVFEPLFKQVHEGLKRGTKLQWDINSNRIDTSDCSEGDFFLLNGALVFIDFLSEEYQGVSRKDQRTLIIYENGTQSTMILNSLMRRLREDKNSKRIANTDGSFYNAARVKANNESDPRMQIYSNARSTGYVYIARTLGDNAATRQFDNLFKIGLAKDVEKRFKAAKRDTAFLMAEAERVKVIPLEGIDLRSAESAIHALLEKVRLEIGVIDRDGKERTAREWFIVPLNIIEQAVDLIRDKTIHLYVYDEVKGEIVRR</sequence>
<comment type="caution">
    <text evidence="2">The sequence shown here is derived from an EMBL/GenBank/DDBJ whole genome shotgun (WGS) entry which is preliminary data.</text>
</comment>
<proteinExistence type="predicted"/>
<dbReference type="OrthoDB" id="9814995at2"/>
<reference evidence="2 3" key="1">
    <citation type="submission" date="2013-09" db="EMBL/GenBank/DDBJ databases">
        <title>Whole genome shotgun sequence of Vibrio ezurae NBRC 102218.</title>
        <authorList>
            <person name="Yoshida I."/>
            <person name="Hosoyama A."/>
            <person name="Numata M."/>
            <person name="Hashimoto M."/>
            <person name="Hosoyama Y."/>
            <person name="Tsuchikane K."/>
            <person name="Noguchi M."/>
            <person name="Hirakata S."/>
            <person name="Ichikawa N."/>
            <person name="Ohji S."/>
            <person name="Yamazoe A."/>
            <person name="Fujita N."/>
        </authorList>
    </citation>
    <scope>NUCLEOTIDE SEQUENCE [LARGE SCALE GENOMIC DNA]</scope>
    <source>
        <strain evidence="2 3">NBRC 102218</strain>
    </source>
</reference>
<dbReference type="STRING" id="1219080.VEZ01S_38_00190"/>
<keyword evidence="3" id="KW-1185">Reference proteome</keyword>
<name>U3B3X5_9VIBR</name>
<dbReference type="AlphaFoldDB" id="U3B3X5"/>
<dbReference type="InterPro" id="IPR018306">
    <property type="entry name" value="Phage_T5_Orf172_DNA-bd"/>
</dbReference>